<evidence type="ECO:0000313" key="2">
    <source>
        <dbReference type="EMBL" id="GDY67347.1"/>
    </source>
</evidence>
<sequence length="149" mass="15894">MSVSDAGAAYGVHLLVPAGLQDAGDRGGRGRHRAVHGLPGVTGRARPGVLLGPDGHPHAGRGDRGAHTPAALEPAFQFELFQSLAERGAGDAEAGREVTLVRQDLAHRELGVECLTEHGLEMPVLRLRYRFQLRGPHPVLRNRRGPAAF</sequence>
<name>A0A4D4M6X4_STRAX</name>
<gene>
    <name evidence="2" type="ORF">SAV14893_067400</name>
</gene>
<reference evidence="2 3" key="1">
    <citation type="submission" date="2019-04" db="EMBL/GenBank/DDBJ databases">
        <title>Draft genome sequences of Streptomyces avermitilis NBRC 14893.</title>
        <authorList>
            <person name="Komaki H."/>
            <person name="Tamura T."/>
            <person name="Hosoyama A."/>
        </authorList>
    </citation>
    <scope>NUCLEOTIDE SEQUENCE [LARGE SCALE GENOMIC DNA]</scope>
    <source>
        <strain evidence="2 3">NBRC 14893</strain>
    </source>
</reference>
<comment type="caution">
    <text evidence="2">The sequence shown here is derived from an EMBL/GenBank/DDBJ whole genome shotgun (WGS) entry which is preliminary data.</text>
</comment>
<organism evidence="2 3">
    <name type="scientific">Streptomyces avermitilis</name>
    <dbReference type="NCBI Taxonomy" id="33903"/>
    <lineage>
        <taxon>Bacteria</taxon>
        <taxon>Bacillati</taxon>
        <taxon>Actinomycetota</taxon>
        <taxon>Actinomycetes</taxon>
        <taxon>Kitasatosporales</taxon>
        <taxon>Streptomycetaceae</taxon>
        <taxon>Streptomyces</taxon>
    </lineage>
</organism>
<dbReference type="AlphaFoldDB" id="A0A4D4M6X4"/>
<accession>A0A4D4M6X4</accession>
<proteinExistence type="predicted"/>
<dbReference type="Proteomes" id="UP000302139">
    <property type="component" value="Unassembled WGS sequence"/>
</dbReference>
<evidence type="ECO:0000313" key="3">
    <source>
        <dbReference type="Proteomes" id="UP000302139"/>
    </source>
</evidence>
<feature type="region of interest" description="Disordered" evidence="1">
    <location>
        <begin position="23"/>
        <end position="47"/>
    </location>
</feature>
<protein>
    <submittedName>
        <fullName evidence="2">Uncharacterized protein</fullName>
    </submittedName>
</protein>
<evidence type="ECO:0000256" key="1">
    <source>
        <dbReference type="SAM" id="MobiDB-lite"/>
    </source>
</evidence>
<dbReference type="EMBL" id="BJHX01000001">
    <property type="protein sequence ID" value="GDY67347.1"/>
    <property type="molecule type" value="Genomic_DNA"/>
</dbReference>